<keyword evidence="7" id="KW-0472">Membrane</keyword>
<evidence type="ECO:0000313" key="10">
    <source>
        <dbReference type="EMBL" id="CAG9529568.1"/>
    </source>
</evidence>
<accession>A0A8J2Q7X2</accession>
<name>A0A8J2Q7X2_9BILA</name>
<keyword evidence="11" id="KW-1185">Reference proteome</keyword>
<dbReference type="FunFam" id="3.40.50.300:FF:000876">
    <property type="entry name" value="Mitochondrial GTPase 1"/>
    <property type="match status" value="1"/>
</dbReference>
<evidence type="ECO:0000256" key="7">
    <source>
        <dbReference type="ARBA" id="ARBA00023136"/>
    </source>
</evidence>
<dbReference type="InterPro" id="IPR006073">
    <property type="entry name" value="GTP-bd"/>
</dbReference>
<reference evidence="10" key="1">
    <citation type="submission" date="2021-09" db="EMBL/GenBank/DDBJ databases">
        <authorList>
            <consortium name="Pathogen Informatics"/>
        </authorList>
    </citation>
    <scope>NUCLEOTIDE SEQUENCE</scope>
</reference>
<dbReference type="PRINTS" id="PR00326">
    <property type="entry name" value="GTP1OBG"/>
</dbReference>
<protein>
    <recommendedName>
        <fullName evidence="9">G domain-containing protein</fullName>
    </recommendedName>
</protein>
<keyword evidence="2" id="KW-0547">Nucleotide-binding</keyword>
<dbReference type="Gene3D" id="1.10.1580.10">
    <property type="match status" value="1"/>
</dbReference>
<evidence type="ECO:0000256" key="4">
    <source>
        <dbReference type="ARBA" id="ARBA00022946"/>
    </source>
</evidence>
<comment type="caution">
    <text evidence="10">The sequence shown here is derived from an EMBL/GenBank/DDBJ whole genome shotgun (WGS) entry which is preliminary data.</text>
</comment>
<dbReference type="CDD" id="cd01856">
    <property type="entry name" value="YlqF"/>
    <property type="match status" value="1"/>
</dbReference>
<dbReference type="EMBL" id="CAKAEH010000029">
    <property type="protein sequence ID" value="CAG9529568.1"/>
    <property type="molecule type" value="Genomic_DNA"/>
</dbReference>
<dbReference type="Gene3D" id="3.40.50.300">
    <property type="entry name" value="P-loop containing nucleotide triphosphate hydrolases"/>
    <property type="match status" value="1"/>
</dbReference>
<sequence>MWLIKQQRFVCVWGRLLGRSGSAFQNHMRRRYACDAPSEMPNVQRRERYLLPMKFDFRVWFPMHMSVQLKRMIGKLRTVDLIIEVHDARVPITGRNPQFYSSLYAVRPHILVMNKMDLISKDLRKPIEDYYRDNGITNLVWTNCKKRLRKPLTDLQNTMLRCLREEPRFNRTVKTEYQVMVIGIPNVGKSSLINSLRLTNLGNKQKAVEEGSRPGVTVRVQNRVRIHDQPPIYILDTPGILNPLARDADGAMKLALCNLILESATQVHYVADYLLYWLNKTCDHSYVKFFNLHNGPSDDIQKVLLDICQSNDIRFKCYIAGQRAERWDIDTAAKLFIDMFRNNKLRDHCLDIDFLSDYMNKNE</sequence>
<evidence type="ECO:0000256" key="2">
    <source>
        <dbReference type="ARBA" id="ARBA00022741"/>
    </source>
</evidence>
<dbReference type="PANTHER" id="PTHR45782">
    <property type="entry name" value="MITOCHONDRIAL RIBOSOME-ASSOCIATED GTPASE 1"/>
    <property type="match status" value="1"/>
</dbReference>
<dbReference type="SUPFAM" id="SSF52540">
    <property type="entry name" value="P-loop containing nucleoside triphosphate hydrolases"/>
    <property type="match status" value="1"/>
</dbReference>
<dbReference type="Proteomes" id="UP000746747">
    <property type="component" value="Unassembled WGS sequence"/>
</dbReference>
<dbReference type="OrthoDB" id="269151at2759"/>
<dbReference type="GO" id="GO:0005743">
    <property type="term" value="C:mitochondrial inner membrane"/>
    <property type="evidence" value="ECO:0007669"/>
    <property type="project" value="UniProtKB-SubCell"/>
</dbReference>
<gene>
    <name evidence="10" type="ORF">CJOHNSTONI_LOCUS136</name>
</gene>
<dbReference type="GO" id="GO:0032543">
    <property type="term" value="P:mitochondrial translation"/>
    <property type="evidence" value="ECO:0007669"/>
    <property type="project" value="TreeGrafter"/>
</dbReference>
<dbReference type="PANTHER" id="PTHR45782:SF4">
    <property type="entry name" value="MITOCHONDRIAL RIBOSOME-ASSOCIATED GTPASE 1"/>
    <property type="match status" value="1"/>
</dbReference>
<evidence type="ECO:0000256" key="3">
    <source>
        <dbReference type="ARBA" id="ARBA00022792"/>
    </source>
</evidence>
<dbReference type="InterPro" id="IPR027417">
    <property type="entry name" value="P-loop_NTPase"/>
</dbReference>
<evidence type="ECO:0000259" key="9">
    <source>
        <dbReference type="Pfam" id="PF01926"/>
    </source>
</evidence>
<proteinExistence type="predicted"/>
<dbReference type="FunFam" id="1.10.1580.10:FF:000004">
    <property type="entry name" value="Mitochondrial GTPase 1"/>
    <property type="match status" value="1"/>
</dbReference>
<comment type="function">
    <text evidence="8">Plays a role in the regulation of the mitochondrial ribosome assembly and of translational activity. Displays mitochondrial GTPase activity.</text>
</comment>
<keyword evidence="4" id="KW-0809">Transit peptide</keyword>
<evidence type="ECO:0000256" key="1">
    <source>
        <dbReference type="ARBA" id="ARBA00004443"/>
    </source>
</evidence>
<evidence type="ECO:0000256" key="8">
    <source>
        <dbReference type="ARBA" id="ARBA00045284"/>
    </source>
</evidence>
<organism evidence="10 11">
    <name type="scientific">Cercopithifilaria johnstoni</name>
    <dbReference type="NCBI Taxonomy" id="2874296"/>
    <lineage>
        <taxon>Eukaryota</taxon>
        <taxon>Metazoa</taxon>
        <taxon>Ecdysozoa</taxon>
        <taxon>Nematoda</taxon>
        <taxon>Chromadorea</taxon>
        <taxon>Rhabditida</taxon>
        <taxon>Spirurina</taxon>
        <taxon>Spiruromorpha</taxon>
        <taxon>Filarioidea</taxon>
        <taxon>Onchocercidae</taxon>
        <taxon>Cercopithifilaria</taxon>
    </lineage>
</organism>
<comment type="subcellular location">
    <subcellularLocation>
        <location evidence="1">Mitochondrion inner membrane</location>
        <topology evidence="1">Peripheral membrane protein</topology>
        <orientation evidence="1">Matrix side</orientation>
    </subcellularLocation>
</comment>
<dbReference type="AlphaFoldDB" id="A0A8J2Q7X2"/>
<dbReference type="GO" id="GO:0003924">
    <property type="term" value="F:GTPase activity"/>
    <property type="evidence" value="ECO:0007669"/>
    <property type="project" value="TreeGrafter"/>
</dbReference>
<dbReference type="GO" id="GO:0005525">
    <property type="term" value="F:GTP binding"/>
    <property type="evidence" value="ECO:0007669"/>
    <property type="project" value="UniProtKB-KW"/>
</dbReference>
<feature type="domain" description="G" evidence="9">
    <location>
        <begin position="178"/>
        <end position="255"/>
    </location>
</feature>
<keyword evidence="5" id="KW-0496">Mitochondrion</keyword>
<evidence type="ECO:0000256" key="5">
    <source>
        <dbReference type="ARBA" id="ARBA00023128"/>
    </source>
</evidence>
<dbReference type="InterPro" id="IPR023179">
    <property type="entry name" value="GTP-bd_ortho_bundle_sf"/>
</dbReference>
<keyword evidence="3" id="KW-0999">Mitochondrion inner membrane</keyword>
<dbReference type="Pfam" id="PF01926">
    <property type="entry name" value="MMR_HSR1"/>
    <property type="match status" value="1"/>
</dbReference>
<evidence type="ECO:0000256" key="6">
    <source>
        <dbReference type="ARBA" id="ARBA00023134"/>
    </source>
</evidence>
<keyword evidence="6" id="KW-0342">GTP-binding</keyword>
<evidence type="ECO:0000313" key="11">
    <source>
        <dbReference type="Proteomes" id="UP000746747"/>
    </source>
</evidence>